<dbReference type="SUPFAM" id="SSF55729">
    <property type="entry name" value="Acyl-CoA N-acyltransferases (Nat)"/>
    <property type="match status" value="1"/>
</dbReference>
<proteinExistence type="predicted"/>
<sequence length="140" mass="15416">MQVMDGVTLMTTAPTPASLIALRQRVGWTSPAVNVVEQSLANSLFIVCAYDGARLVGTGRIVGDGAMYFYLQDLLVDPEYQRQGIGRLLMEEIESFLRQRAQPGATIGLFAAHGKEDFYQAFGYQRRTGQVLGMGMCKFV</sequence>
<accession>A1S637</accession>
<dbReference type="EMBL" id="CP000507">
    <property type="protein sequence ID" value="ABL99843.1"/>
    <property type="molecule type" value="Genomic_DNA"/>
</dbReference>
<dbReference type="GO" id="GO:0016747">
    <property type="term" value="F:acyltransferase activity, transferring groups other than amino-acyl groups"/>
    <property type="evidence" value="ECO:0007669"/>
    <property type="project" value="InterPro"/>
</dbReference>
<keyword evidence="2" id="KW-0808">Transferase</keyword>
<dbReference type="Proteomes" id="UP000009175">
    <property type="component" value="Chromosome"/>
</dbReference>
<dbReference type="InterPro" id="IPR053144">
    <property type="entry name" value="Acetyltransferase_Butenolide"/>
</dbReference>
<reference evidence="2 3" key="1">
    <citation type="submission" date="2006-12" db="EMBL/GenBank/DDBJ databases">
        <title>Complete sequence of Shewanella amazonensis SB2B.</title>
        <authorList>
            <consortium name="US DOE Joint Genome Institute"/>
            <person name="Copeland A."/>
            <person name="Lucas S."/>
            <person name="Lapidus A."/>
            <person name="Barry K."/>
            <person name="Detter J.C."/>
            <person name="Glavina del Rio T."/>
            <person name="Hammon N."/>
            <person name="Israni S."/>
            <person name="Dalin E."/>
            <person name="Tice H."/>
            <person name="Pitluck S."/>
            <person name="Munk A.C."/>
            <person name="Brettin T."/>
            <person name="Bruce D."/>
            <person name="Han C."/>
            <person name="Tapia R."/>
            <person name="Gilna P."/>
            <person name="Schmutz J."/>
            <person name="Larimer F."/>
            <person name="Land M."/>
            <person name="Hauser L."/>
            <person name="Kyrpides N."/>
            <person name="Mikhailova N."/>
            <person name="Fredrickson J."/>
            <person name="Richardson P."/>
        </authorList>
    </citation>
    <scope>NUCLEOTIDE SEQUENCE [LARGE SCALE GENOMIC DNA]</scope>
    <source>
        <strain evidence="3">ATCC BAA-1098 / SB2B</strain>
    </source>
</reference>
<feature type="domain" description="N-acetyltransferase" evidence="1">
    <location>
        <begin position="9"/>
        <end position="140"/>
    </location>
</feature>
<evidence type="ECO:0000259" key="1">
    <source>
        <dbReference type="PROSITE" id="PS51186"/>
    </source>
</evidence>
<gene>
    <name evidence="2" type="ordered locus">Sama_1637</name>
</gene>
<dbReference type="PANTHER" id="PTHR43233">
    <property type="entry name" value="FAMILY N-ACETYLTRANSFERASE, PUTATIVE (AFU_ORTHOLOGUE AFUA_6G03350)-RELATED"/>
    <property type="match status" value="1"/>
</dbReference>
<dbReference type="Gene3D" id="3.40.630.30">
    <property type="match status" value="1"/>
</dbReference>
<dbReference type="InterPro" id="IPR000182">
    <property type="entry name" value="GNAT_dom"/>
</dbReference>
<dbReference type="KEGG" id="saz:Sama_1637"/>
<dbReference type="PROSITE" id="PS51186">
    <property type="entry name" value="GNAT"/>
    <property type="match status" value="1"/>
</dbReference>
<name>A1S637_SHEAM</name>
<dbReference type="eggNOG" id="COG0454">
    <property type="taxonomic scope" value="Bacteria"/>
</dbReference>
<evidence type="ECO:0000313" key="2">
    <source>
        <dbReference type="EMBL" id="ABL99843.1"/>
    </source>
</evidence>
<organism evidence="2 3">
    <name type="scientific">Shewanella amazonensis (strain ATCC BAA-1098 / SB2B)</name>
    <dbReference type="NCBI Taxonomy" id="326297"/>
    <lineage>
        <taxon>Bacteria</taxon>
        <taxon>Pseudomonadati</taxon>
        <taxon>Pseudomonadota</taxon>
        <taxon>Gammaproteobacteria</taxon>
        <taxon>Alteromonadales</taxon>
        <taxon>Shewanellaceae</taxon>
        <taxon>Shewanella</taxon>
    </lineage>
</organism>
<dbReference type="Pfam" id="PF13673">
    <property type="entry name" value="Acetyltransf_10"/>
    <property type="match status" value="1"/>
</dbReference>
<evidence type="ECO:0000313" key="3">
    <source>
        <dbReference type="Proteomes" id="UP000009175"/>
    </source>
</evidence>
<dbReference type="CDD" id="cd04301">
    <property type="entry name" value="NAT_SF"/>
    <property type="match status" value="1"/>
</dbReference>
<dbReference type="PANTHER" id="PTHR43233:SF1">
    <property type="entry name" value="FAMILY N-ACETYLTRANSFERASE, PUTATIVE (AFU_ORTHOLOGUE AFUA_6G03350)-RELATED"/>
    <property type="match status" value="1"/>
</dbReference>
<protein>
    <submittedName>
        <fullName evidence="2">Acetyltransferase, GNAT family</fullName>
    </submittedName>
</protein>
<dbReference type="RefSeq" id="WP_011759751.1">
    <property type="nucleotide sequence ID" value="NC_008700.1"/>
</dbReference>
<dbReference type="InterPro" id="IPR016181">
    <property type="entry name" value="Acyl_CoA_acyltransferase"/>
</dbReference>
<dbReference type="HOGENOM" id="CLU_086503_7_1_6"/>
<dbReference type="AlphaFoldDB" id="A1S637"/>
<keyword evidence="3" id="KW-1185">Reference proteome</keyword>